<keyword evidence="9 14" id="KW-0808">Transferase</keyword>
<comment type="function">
    <text evidence="4 14">Catalyzes ATP-dependent phosphorylation of adenosylcobinamide and addition of GMP to adenosylcobinamide phosphate.</text>
</comment>
<dbReference type="GO" id="GO:0005525">
    <property type="term" value="F:GTP binding"/>
    <property type="evidence" value="ECO:0007669"/>
    <property type="project" value="UniProtKB-UniRule"/>
</dbReference>
<comment type="pathway">
    <text evidence="6 14">Cofactor biosynthesis; adenosylcobalamin biosynthesis; adenosylcobalamin from cob(II)yrinate a,c-diamide: step 5/7.</text>
</comment>
<dbReference type="PANTHER" id="PTHR34848:SF1">
    <property type="entry name" value="BIFUNCTIONAL ADENOSYLCOBALAMIN BIOSYNTHESIS PROTEIN COBU"/>
    <property type="match status" value="1"/>
</dbReference>
<dbReference type="EC" id="2.7.1.156" evidence="14"/>
<feature type="binding site" evidence="16">
    <location>
        <begin position="43"/>
        <end position="45"/>
    </location>
    <ligand>
        <name>GTP</name>
        <dbReference type="ChEBI" id="CHEBI:37565"/>
    </ligand>
</feature>
<evidence type="ECO:0000256" key="4">
    <source>
        <dbReference type="ARBA" id="ARBA00003889"/>
    </source>
</evidence>
<evidence type="ECO:0000313" key="17">
    <source>
        <dbReference type="EMBL" id="RBW50882.1"/>
    </source>
</evidence>
<accession>A0A366WS26</accession>
<evidence type="ECO:0000256" key="6">
    <source>
        <dbReference type="ARBA" id="ARBA00005159"/>
    </source>
</evidence>
<comment type="pathway">
    <text evidence="5 14">Cofactor biosynthesis; adenosylcobalamin biosynthesis; adenosylcobalamin from cob(II)yrinate a,c-diamide: step 6/7.</text>
</comment>
<dbReference type="AlphaFoldDB" id="A0A366WS26"/>
<evidence type="ECO:0000256" key="15">
    <source>
        <dbReference type="PIRSR" id="PIRSR006135-1"/>
    </source>
</evidence>
<evidence type="ECO:0000256" key="11">
    <source>
        <dbReference type="ARBA" id="ARBA00022777"/>
    </source>
</evidence>
<dbReference type="GO" id="GO:0005524">
    <property type="term" value="F:ATP binding"/>
    <property type="evidence" value="ECO:0007669"/>
    <property type="project" value="UniProtKB-UniRule"/>
</dbReference>
<sequence>MDHLKGNNVFPKFTLVLGGAASGKSLFAEQLVGRFGKKRIYLATSQIFDDEMRTKINRHLDQRGTNWTTIEEPLDLAPALAGMTADQTCLLDCATMWLTNHMLAENDLETAQSDLISSLRACPAHVVIVSNEVGHGIVPENALSRQFREAQGRLNIALAAEADLAVLVTAGLPLVLKGTLP</sequence>
<dbReference type="UniPathway" id="UPA00148">
    <property type="reaction ID" value="UER00236"/>
</dbReference>
<dbReference type="InterPro" id="IPR003203">
    <property type="entry name" value="CobU/CobP"/>
</dbReference>
<organism evidence="17 18">
    <name type="scientific">Phaeobacter gallaeciensis</name>
    <dbReference type="NCBI Taxonomy" id="60890"/>
    <lineage>
        <taxon>Bacteria</taxon>
        <taxon>Pseudomonadati</taxon>
        <taxon>Pseudomonadota</taxon>
        <taxon>Alphaproteobacteria</taxon>
        <taxon>Rhodobacterales</taxon>
        <taxon>Roseobacteraceae</taxon>
        <taxon>Phaeobacter</taxon>
    </lineage>
</organism>
<feature type="binding site" evidence="16">
    <location>
        <position position="71"/>
    </location>
    <ligand>
        <name>GTP</name>
        <dbReference type="ChEBI" id="CHEBI:37565"/>
    </ligand>
</feature>
<dbReference type="EC" id="2.7.7.62" evidence="14"/>
<dbReference type="EMBL" id="QOCE01000047">
    <property type="protein sequence ID" value="RBW50882.1"/>
    <property type="molecule type" value="Genomic_DNA"/>
</dbReference>
<keyword evidence="11 14" id="KW-0418">Kinase</keyword>
<evidence type="ECO:0000256" key="12">
    <source>
        <dbReference type="ARBA" id="ARBA00022840"/>
    </source>
</evidence>
<evidence type="ECO:0000256" key="3">
    <source>
        <dbReference type="ARBA" id="ARBA00001522"/>
    </source>
</evidence>
<comment type="catalytic activity">
    <reaction evidence="2 14">
        <text>adenosylcob(III)inamide phosphate + GTP + H(+) = adenosylcob(III)inamide-GDP + diphosphate</text>
        <dbReference type="Rhea" id="RHEA:22712"/>
        <dbReference type="ChEBI" id="CHEBI:15378"/>
        <dbReference type="ChEBI" id="CHEBI:33019"/>
        <dbReference type="ChEBI" id="CHEBI:37565"/>
        <dbReference type="ChEBI" id="CHEBI:58502"/>
        <dbReference type="ChEBI" id="CHEBI:60487"/>
        <dbReference type="EC" id="2.7.7.62"/>
    </reaction>
</comment>
<evidence type="ECO:0000256" key="8">
    <source>
        <dbReference type="ARBA" id="ARBA00022573"/>
    </source>
</evidence>
<keyword evidence="17" id="KW-0548">Nucleotidyltransferase</keyword>
<evidence type="ECO:0000256" key="5">
    <source>
        <dbReference type="ARBA" id="ARBA00004692"/>
    </source>
</evidence>
<dbReference type="CDD" id="cd00544">
    <property type="entry name" value="CobU"/>
    <property type="match status" value="1"/>
</dbReference>
<keyword evidence="8 14" id="KW-0169">Cobalamin biosynthesis</keyword>
<protein>
    <recommendedName>
        <fullName evidence="14">Bifunctional adenosylcobalamin biosynthesis protein</fullName>
        <ecNumber evidence="14">2.7.1.156</ecNumber>
        <ecNumber evidence="14">2.7.7.62</ecNumber>
    </recommendedName>
</protein>
<dbReference type="OrthoDB" id="9788370at2"/>
<feature type="active site" description="GMP-histidine intermediate" evidence="15">
    <location>
        <position position="59"/>
    </location>
</feature>
<evidence type="ECO:0000256" key="9">
    <source>
        <dbReference type="ARBA" id="ARBA00022679"/>
    </source>
</evidence>
<evidence type="ECO:0000313" key="18">
    <source>
        <dbReference type="Proteomes" id="UP000252706"/>
    </source>
</evidence>
<evidence type="ECO:0000256" key="1">
    <source>
        <dbReference type="ARBA" id="ARBA00000312"/>
    </source>
</evidence>
<evidence type="ECO:0000256" key="14">
    <source>
        <dbReference type="PIRNR" id="PIRNR006135"/>
    </source>
</evidence>
<dbReference type="Pfam" id="PF02283">
    <property type="entry name" value="CobU"/>
    <property type="match status" value="1"/>
</dbReference>
<dbReference type="PANTHER" id="PTHR34848">
    <property type="match status" value="1"/>
</dbReference>
<evidence type="ECO:0000256" key="13">
    <source>
        <dbReference type="ARBA" id="ARBA00023134"/>
    </source>
</evidence>
<dbReference type="Proteomes" id="UP000252706">
    <property type="component" value="Unassembled WGS sequence"/>
</dbReference>
<comment type="caution">
    <text evidence="17">The sequence shown here is derived from an EMBL/GenBank/DDBJ whole genome shotgun (WGS) entry which is preliminary data.</text>
</comment>
<comment type="catalytic activity">
    <reaction evidence="1 14">
        <text>adenosylcob(III)inamide + ATP = adenosylcob(III)inamide phosphate + ADP + H(+)</text>
        <dbReference type="Rhea" id="RHEA:15769"/>
        <dbReference type="ChEBI" id="CHEBI:2480"/>
        <dbReference type="ChEBI" id="CHEBI:15378"/>
        <dbReference type="ChEBI" id="CHEBI:30616"/>
        <dbReference type="ChEBI" id="CHEBI:58502"/>
        <dbReference type="ChEBI" id="CHEBI:456216"/>
        <dbReference type="EC" id="2.7.1.156"/>
    </reaction>
</comment>
<dbReference type="Gene3D" id="3.40.50.300">
    <property type="entry name" value="P-loop containing nucleotide triphosphate hydrolases"/>
    <property type="match status" value="1"/>
</dbReference>
<name>A0A366WS26_9RHOB</name>
<keyword evidence="13 14" id="KW-0342">GTP-binding</keyword>
<evidence type="ECO:0000256" key="2">
    <source>
        <dbReference type="ARBA" id="ARBA00000711"/>
    </source>
</evidence>
<proteinExistence type="inferred from homology"/>
<dbReference type="RefSeq" id="WP_113825385.1">
    <property type="nucleotide sequence ID" value="NZ_QOCE01000047.1"/>
</dbReference>
<comment type="catalytic activity">
    <reaction evidence="3">
        <text>adenosylcob(III)inamide + GTP = adenosylcob(III)inamide phosphate + GDP + H(+)</text>
        <dbReference type="Rhea" id="RHEA:15765"/>
        <dbReference type="ChEBI" id="CHEBI:2480"/>
        <dbReference type="ChEBI" id="CHEBI:15378"/>
        <dbReference type="ChEBI" id="CHEBI:37565"/>
        <dbReference type="ChEBI" id="CHEBI:58189"/>
        <dbReference type="ChEBI" id="CHEBI:58502"/>
        <dbReference type="EC" id="2.7.1.156"/>
    </reaction>
</comment>
<feature type="binding site" evidence="16">
    <location>
        <position position="92"/>
    </location>
    <ligand>
        <name>GTP</name>
        <dbReference type="ChEBI" id="CHEBI:37565"/>
    </ligand>
</feature>
<dbReference type="SUPFAM" id="SSF52540">
    <property type="entry name" value="P-loop containing nucleoside triphosphate hydrolases"/>
    <property type="match status" value="1"/>
</dbReference>
<comment type="similarity">
    <text evidence="7 14">Belongs to the CobU/CobP family.</text>
</comment>
<dbReference type="GO" id="GO:0043752">
    <property type="term" value="F:adenosylcobinamide kinase activity"/>
    <property type="evidence" value="ECO:0007669"/>
    <property type="project" value="UniProtKB-EC"/>
</dbReference>
<dbReference type="GO" id="GO:0008820">
    <property type="term" value="F:cobinamide phosphate guanylyltransferase activity"/>
    <property type="evidence" value="ECO:0007669"/>
    <property type="project" value="UniProtKB-UniRule"/>
</dbReference>
<dbReference type="GO" id="GO:0009236">
    <property type="term" value="P:cobalamin biosynthetic process"/>
    <property type="evidence" value="ECO:0007669"/>
    <property type="project" value="UniProtKB-UniRule"/>
</dbReference>
<gene>
    <name evidence="17" type="ORF">DS909_20235</name>
</gene>
<reference evidence="17 18" key="1">
    <citation type="submission" date="2018-07" db="EMBL/GenBank/DDBJ databases">
        <title>Modular assembly of carbohydrate-degrading microbial communities in the ocean.</title>
        <authorList>
            <person name="Enke T.N."/>
            <person name="Datta M.S."/>
            <person name="Schwartzman J.A."/>
            <person name="Cermak N."/>
            <person name="Schmitz D.A."/>
            <person name="Barrere J."/>
            <person name="Cordero O.X."/>
        </authorList>
    </citation>
    <scope>NUCLEOTIDE SEQUENCE [LARGE SCALE GENOMIC DNA]</scope>
    <source>
        <strain evidence="17 18">C3M10</strain>
    </source>
</reference>
<feature type="binding site" evidence="16">
    <location>
        <begin position="18"/>
        <end position="25"/>
    </location>
    <ligand>
        <name>GTP</name>
        <dbReference type="ChEBI" id="CHEBI:37565"/>
    </ligand>
</feature>
<dbReference type="InterPro" id="IPR027417">
    <property type="entry name" value="P-loop_NTPase"/>
</dbReference>
<keyword evidence="10 14" id="KW-0547">Nucleotide-binding</keyword>
<dbReference type="PIRSF" id="PIRSF006135">
    <property type="entry name" value="CobU"/>
    <property type="match status" value="1"/>
</dbReference>
<evidence type="ECO:0000256" key="10">
    <source>
        <dbReference type="ARBA" id="ARBA00022741"/>
    </source>
</evidence>
<dbReference type="NCBIfam" id="NF004469">
    <property type="entry name" value="PRK05800.1"/>
    <property type="match status" value="1"/>
</dbReference>
<keyword evidence="12 14" id="KW-0067">ATP-binding</keyword>
<evidence type="ECO:0000256" key="16">
    <source>
        <dbReference type="PIRSR" id="PIRSR006135-2"/>
    </source>
</evidence>
<evidence type="ECO:0000256" key="7">
    <source>
        <dbReference type="ARBA" id="ARBA00007490"/>
    </source>
</evidence>